<evidence type="ECO:0000313" key="4">
    <source>
        <dbReference type="Proteomes" id="UP000469523"/>
    </source>
</evidence>
<dbReference type="InterPro" id="IPR011642">
    <property type="entry name" value="Gate_dom"/>
</dbReference>
<sequence>MFVKTMEVISTYAIPLIIVGFIVFGMSKKVKVYESFTEGAKEGFSTAVRIIPFLVAMLVAIGAFRASGAMDLLTKALSPITNLIGMPGEVLPMAFMRPLSGGGAQGVMTDLITTHGPESLIGRMAAVMMGSTETTFYVLAVYFGSVAVKKQRHALSVGLLADLAGLITAVIVTRLFFGM</sequence>
<name>A0A6N7Y481_9FIRM</name>
<evidence type="ECO:0000259" key="2">
    <source>
        <dbReference type="Pfam" id="PF07670"/>
    </source>
</evidence>
<dbReference type="EMBL" id="VUNQ01000045">
    <property type="protein sequence ID" value="MSU02850.1"/>
    <property type="molecule type" value="Genomic_DNA"/>
</dbReference>
<evidence type="ECO:0000256" key="1">
    <source>
        <dbReference type="SAM" id="Phobius"/>
    </source>
</evidence>
<dbReference type="InterPro" id="IPR052549">
    <property type="entry name" value="SpmB"/>
</dbReference>
<keyword evidence="1" id="KW-0812">Transmembrane</keyword>
<comment type="caution">
    <text evidence="3">The sequence shown here is derived from an EMBL/GenBank/DDBJ whole genome shotgun (WGS) entry which is preliminary data.</text>
</comment>
<feature type="transmembrane region" description="Helical" evidence="1">
    <location>
        <begin position="6"/>
        <end position="26"/>
    </location>
</feature>
<dbReference type="RefSeq" id="WP_154442069.1">
    <property type="nucleotide sequence ID" value="NZ_JAHLPJ010000001.1"/>
</dbReference>
<keyword evidence="1" id="KW-0472">Membrane</keyword>
<accession>A0A6N7Y481</accession>
<feature type="transmembrane region" description="Helical" evidence="1">
    <location>
        <begin position="120"/>
        <end position="143"/>
    </location>
</feature>
<keyword evidence="4" id="KW-1185">Reference proteome</keyword>
<dbReference type="GO" id="GO:0005886">
    <property type="term" value="C:plasma membrane"/>
    <property type="evidence" value="ECO:0007669"/>
    <property type="project" value="TreeGrafter"/>
</dbReference>
<dbReference type="Pfam" id="PF07670">
    <property type="entry name" value="Gate"/>
    <property type="match status" value="1"/>
</dbReference>
<feature type="transmembrane region" description="Helical" evidence="1">
    <location>
        <begin position="155"/>
        <end position="177"/>
    </location>
</feature>
<dbReference type="AlphaFoldDB" id="A0A6N7Y481"/>
<keyword evidence="1" id="KW-1133">Transmembrane helix</keyword>
<evidence type="ECO:0000313" key="3">
    <source>
        <dbReference type="EMBL" id="MSU02850.1"/>
    </source>
</evidence>
<dbReference type="PANTHER" id="PTHR35793:SF2">
    <property type="entry name" value="INNER MEMBRANE PROTEIN YJIG"/>
    <property type="match status" value="1"/>
</dbReference>
<protein>
    <submittedName>
        <fullName evidence="3">Spore maturation protein</fullName>
    </submittedName>
</protein>
<proteinExistence type="predicted"/>
<reference evidence="3 4" key="1">
    <citation type="submission" date="2019-09" db="EMBL/GenBank/DDBJ databases">
        <title>In-depth cultivation of the pig gut microbiome towards novel bacterial diversity and tailored functional studies.</title>
        <authorList>
            <person name="Wylensek D."/>
            <person name="Hitch T.C.A."/>
            <person name="Clavel T."/>
        </authorList>
    </citation>
    <scope>NUCLEOTIDE SEQUENCE [LARGE SCALE GENOMIC DNA]</scope>
    <source>
        <strain evidence="3 4">WCA3-693-APC-4?</strain>
    </source>
</reference>
<organism evidence="3 4">
    <name type="scientific">Tissierella pigra</name>
    <dbReference type="NCBI Taxonomy" id="2607614"/>
    <lineage>
        <taxon>Bacteria</taxon>
        <taxon>Bacillati</taxon>
        <taxon>Bacillota</taxon>
        <taxon>Tissierellia</taxon>
        <taxon>Tissierellales</taxon>
        <taxon>Tissierellaceae</taxon>
        <taxon>Tissierella</taxon>
    </lineage>
</organism>
<gene>
    <name evidence="3" type="ORF">FYJ83_15410</name>
</gene>
<dbReference type="Proteomes" id="UP000469523">
    <property type="component" value="Unassembled WGS sequence"/>
</dbReference>
<feature type="transmembrane region" description="Helical" evidence="1">
    <location>
        <begin position="47"/>
        <end position="66"/>
    </location>
</feature>
<dbReference type="PANTHER" id="PTHR35793">
    <property type="entry name" value="INNER MEMBRANE PROTEIN YJIG"/>
    <property type="match status" value="1"/>
</dbReference>
<feature type="domain" description="Nucleoside transporter/FeoB GTPase Gate" evidence="2">
    <location>
        <begin position="48"/>
        <end position="147"/>
    </location>
</feature>